<evidence type="ECO:0000256" key="2">
    <source>
        <dbReference type="ARBA" id="ARBA00022692"/>
    </source>
</evidence>
<evidence type="ECO:0000256" key="1">
    <source>
        <dbReference type="ARBA" id="ARBA00004167"/>
    </source>
</evidence>
<evidence type="ECO:0000256" key="3">
    <source>
        <dbReference type="ARBA" id="ARBA00022989"/>
    </source>
</evidence>
<evidence type="ECO:0000256" key="4">
    <source>
        <dbReference type="ARBA" id="ARBA00023136"/>
    </source>
</evidence>
<evidence type="ECO:0000313" key="8">
    <source>
        <dbReference type="EMBL" id="KAA6439394.1"/>
    </source>
</evidence>
<dbReference type="AlphaFoldDB" id="A0A5M8QX95"/>
<dbReference type="OrthoDB" id="594147at2"/>
<dbReference type="Pfam" id="PF26002">
    <property type="entry name" value="Beta-barrel_AprE"/>
    <property type="match status" value="1"/>
</dbReference>
<sequence>MQTQLYPAEVIEHTTEAYLPQVSVQGQIIYVSVVLAVLIALLSLPFIRIDVSVQSSGMVRSKAERNELRSLAGGTIAKVLAHENQTVTAGQPVFQLQTAIPDSKLRLLHAQQAEKQLYIRDLTLLVSSHGTNRPVAGLKSSLYRQQYEQYIFQQAELAETERKRKRELEINQNLFAEKVIARQELEDKEFAFNTAQAQYRSFIERQVSDWQNALSQYMMALDELRSQEQQLVKEKELLTITAPVAGTIGQLAGKYTGSYVQPGEILGVISPDSNLIVECYVSPKDIGLLRHGMKSRMQVDAYDYNQWGMAEGTITSISNDVTVTDQQQTFFRVKCRLNKDHLTLRQGVKGYLKKGMTLRAHFIITERSLYDLLYDKADDWLNPKNTPAVPRAVAAR</sequence>
<comment type="caution">
    <text evidence="8">The sequence shown here is derived from an EMBL/GenBank/DDBJ whole genome shotgun (WGS) entry which is preliminary data.</text>
</comment>
<accession>A0A5M8QX95</accession>
<evidence type="ECO:0000256" key="5">
    <source>
        <dbReference type="SAM" id="Coils"/>
    </source>
</evidence>
<dbReference type="InterPro" id="IPR058982">
    <property type="entry name" value="Beta-barrel_AprE"/>
</dbReference>
<name>A0A5M8QX95_9BACT</name>
<keyword evidence="3 6" id="KW-1133">Transmembrane helix</keyword>
<protein>
    <submittedName>
        <fullName evidence="8">HlyD family efflux transporter periplasmic adaptor subunit</fullName>
    </submittedName>
</protein>
<keyword evidence="5" id="KW-0175">Coiled coil</keyword>
<dbReference type="PRINTS" id="PR01490">
    <property type="entry name" value="RTXTOXIND"/>
</dbReference>
<evidence type="ECO:0000256" key="6">
    <source>
        <dbReference type="SAM" id="Phobius"/>
    </source>
</evidence>
<dbReference type="Gene3D" id="2.40.30.170">
    <property type="match status" value="1"/>
</dbReference>
<dbReference type="RefSeq" id="WP_139012644.1">
    <property type="nucleotide sequence ID" value="NZ_VBSN01000038.1"/>
</dbReference>
<dbReference type="PANTHER" id="PTHR30386:SF26">
    <property type="entry name" value="TRANSPORT PROTEIN COMB"/>
    <property type="match status" value="1"/>
</dbReference>
<feature type="coiled-coil region" evidence="5">
    <location>
        <begin position="207"/>
        <end position="241"/>
    </location>
</feature>
<evidence type="ECO:0000259" key="7">
    <source>
        <dbReference type="Pfam" id="PF26002"/>
    </source>
</evidence>
<evidence type="ECO:0000313" key="9">
    <source>
        <dbReference type="Proteomes" id="UP000323994"/>
    </source>
</evidence>
<dbReference type="PANTHER" id="PTHR30386">
    <property type="entry name" value="MEMBRANE FUSION SUBUNIT OF EMRAB-TOLC MULTIDRUG EFFLUX PUMP"/>
    <property type="match status" value="1"/>
</dbReference>
<feature type="transmembrane region" description="Helical" evidence="6">
    <location>
        <begin position="28"/>
        <end position="47"/>
    </location>
</feature>
<proteinExistence type="predicted"/>
<reference evidence="8 9" key="1">
    <citation type="submission" date="2019-05" db="EMBL/GenBank/DDBJ databases">
        <authorList>
            <person name="Qu J.-H."/>
        </authorList>
    </citation>
    <scope>NUCLEOTIDE SEQUENCE [LARGE SCALE GENOMIC DNA]</scope>
    <source>
        <strain evidence="8 9">NS28</strain>
    </source>
</reference>
<keyword evidence="4 6" id="KW-0472">Membrane</keyword>
<dbReference type="Gene3D" id="2.40.50.100">
    <property type="match status" value="1"/>
</dbReference>
<feature type="domain" description="AprE-like beta-barrel" evidence="7">
    <location>
        <begin position="275"/>
        <end position="362"/>
    </location>
</feature>
<dbReference type="InterPro" id="IPR050739">
    <property type="entry name" value="MFP"/>
</dbReference>
<keyword evidence="9" id="KW-1185">Reference proteome</keyword>
<dbReference type="EMBL" id="VBSN01000038">
    <property type="protein sequence ID" value="KAA6439394.1"/>
    <property type="molecule type" value="Genomic_DNA"/>
</dbReference>
<dbReference type="GO" id="GO:0016020">
    <property type="term" value="C:membrane"/>
    <property type="evidence" value="ECO:0007669"/>
    <property type="project" value="UniProtKB-SubCell"/>
</dbReference>
<dbReference type="Proteomes" id="UP000323994">
    <property type="component" value="Unassembled WGS sequence"/>
</dbReference>
<keyword evidence="2 6" id="KW-0812">Transmembrane</keyword>
<gene>
    <name evidence="8" type="ORF">FEM33_14130</name>
</gene>
<comment type="subcellular location">
    <subcellularLocation>
        <location evidence="1">Membrane</location>
        <topology evidence="1">Single-pass membrane protein</topology>
    </subcellularLocation>
</comment>
<organism evidence="8 9">
    <name type="scientific">Dyadobacter flavalbus</name>
    <dbReference type="NCBI Taxonomy" id="2579942"/>
    <lineage>
        <taxon>Bacteria</taxon>
        <taxon>Pseudomonadati</taxon>
        <taxon>Bacteroidota</taxon>
        <taxon>Cytophagia</taxon>
        <taxon>Cytophagales</taxon>
        <taxon>Spirosomataceae</taxon>
        <taxon>Dyadobacter</taxon>
    </lineage>
</organism>